<dbReference type="Gene3D" id="3.90.550.10">
    <property type="entry name" value="Spore Coat Polysaccharide Biosynthesis Protein SpsA, Chain A"/>
    <property type="match status" value="1"/>
</dbReference>
<protein>
    <submittedName>
        <fullName evidence="1">UDP-glucose pyrophosphorylase 3</fullName>
    </submittedName>
</protein>
<keyword evidence="2" id="KW-1185">Reference proteome</keyword>
<dbReference type="Proteomes" id="UP000265520">
    <property type="component" value="Unassembled WGS sequence"/>
</dbReference>
<dbReference type="InterPro" id="IPR029044">
    <property type="entry name" value="Nucleotide-diphossugar_trans"/>
</dbReference>
<evidence type="ECO:0000313" key="2">
    <source>
        <dbReference type="Proteomes" id="UP000265520"/>
    </source>
</evidence>
<gene>
    <name evidence="1" type="ORF">A2U01_0010852</name>
</gene>
<reference evidence="1 2" key="1">
    <citation type="journal article" date="2018" name="Front. Plant Sci.">
        <title>Red Clover (Trifolium pratense) and Zigzag Clover (T. medium) - A Picture of Genomic Similarities and Differences.</title>
        <authorList>
            <person name="Dluhosova J."/>
            <person name="Istvanek J."/>
            <person name="Nedelnik J."/>
            <person name="Repkova J."/>
        </authorList>
    </citation>
    <scope>NUCLEOTIDE SEQUENCE [LARGE SCALE GENOMIC DNA]</scope>
    <source>
        <strain evidence="2">cv. 10/8</strain>
        <tissue evidence="1">Leaf</tissue>
    </source>
</reference>
<proteinExistence type="predicted"/>
<dbReference type="EMBL" id="LXQA010017271">
    <property type="protein sequence ID" value="MCH89948.1"/>
    <property type="molecule type" value="Genomic_DNA"/>
</dbReference>
<sequence>MNMQSKLGFASCERISGATEGINVLMEKKSPDGNWEYGVTCIEYTEFDKFGITDGSLVPK</sequence>
<comment type="caution">
    <text evidence="1">The sequence shown here is derived from an EMBL/GenBank/DDBJ whole genome shotgun (WGS) entry which is preliminary data.</text>
</comment>
<name>A0A392MTG6_9FABA</name>
<dbReference type="AlphaFoldDB" id="A0A392MTG6"/>
<evidence type="ECO:0000313" key="1">
    <source>
        <dbReference type="EMBL" id="MCH89948.1"/>
    </source>
</evidence>
<accession>A0A392MTG6</accession>
<feature type="non-terminal residue" evidence="1">
    <location>
        <position position="60"/>
    </location>
</feature>
<organism evidence="1 2">
    <name type="scientific">Trifolium medium</name>
    <dbReference type="NCBI Taxonomy" id="97028"/>
    <lineage>
        <taxon>Eukaryota</taxon>
        <taxon>Viridiplantae</taxon>
        <taxon>Streptophyta</taxon>
        <taxon>Embryophyta</taxon>
        <taxon>Tracheophyta</taxon>
        <taxon>Spermatophyta</taxon>
        <taxon>Magnoliopsida</taxon>
        <taxon>eudicotyledons</taxon>
        <taxon>Gunneridae</taxon>
        <taxon>Pentapetalae</taxon>
        <taxon>rosids</taxon>
        <taxon>fabids</taxon>
        <taxon>Fabales</taxon>
        <taxon>Fabaceae</taxon>
        <taxon>Papilionoideae</taxon>
        <taxon>50 kb inversion clade</taxon>
        <taxon>NPAAA clade</taxon>
        <taxon>Hologalegina</taxon>
        <taxon>IRL clade</taxon>
        <taxon>Trifolieae</taxon>
        <taxon>Trifolium</taxon>
    </lineage>
</organism>